<reference evidence="3" key="1">
    <citation type="journal article" date="2019" name="Int. J. Syst. Evol. Microbiol.">
        <title>The Global Catalogue of Microorganisms (GCM) 10K type strain sequencing project: providing services to taxonomists for standard genome sequencing and annotation.</title>
        <authorList>
            <consortium name="The Broad Institute Genomics Platform"/>
            <consortium name="The Broad Institute Genome Sequencing Center for Infectious Disease"/>
            <person name="Wu L."/>
            <person name="Ma J."/>
        </authorList>
    </citation>
    <scope>NUCLEOTIDE SEQUENCE [LARGE SCALE GENOMIC DNA]</scope>
    <source>
        <strain evidence="3">KCTC 62192</strain>
    </source>
</reference>
<sequence>MVGLALSVAGIAVLVTGRAEASGAVTWLDVVGASALITGLLLWGAGVIVRTLEL</sequence>
<evidence type="ECO:0000313" key="3">
    <source>
        <dbReference type="Proteomes" id="UP001595443"/>
    </source>
</evidence>
<organism evidence="2 3">
    <name type="scientific">Acidimangrovimonas pyrenivorans</name>
    <dbReference type="NCBI Taxonomy" id="2030798"/>
    <lineage>
        <taxon>Bacteria</taxon>
        <taxon>Pseudomonadati</taxon>
        <taxon>Pseudomonadota</taxon>
        <taxon>Alphaproteobacteria</taxon>
        <taxon>Rhodobacterales</taxon>
        <taxon>Paracoccaceae</taxon>
        <taxon>Acidimangrovimonas</taxon>
    </lineage>
</organism>
<keyword evidence="1" id="KW-0812">Transmembrane</keyword>
<keyword evidence="3" id="KW-1185">Reference proteome</keyword>
<keyword evidence="1" id="KW-1133">Transmembrane helix</keyword>
<evidence type="ECO:0000313" key="2">
    <source>
        <dbReference type="EMBL" id="MFC2967940.1"/>
    </source>
</evidence>
<protein>
    <submittedName>
        <fullName evidence="2">Uncharacterized protein</fullName>
    </submittedName>
</protein>
<accession>A0ABV7AFJ5</accession>
<dbReference type="EMBL" id="JBHRSK010000004">
    <property type="protein sequence ID" value="MFC2967940.1"/>
    <property type="molecule type" value="Genomic_DNA"/>
</dbReference>
<dbReference type="Proteomes" id="UP001595443">
    <property type="component" value="Unassembled WGS sequence"/>
</dbReference>
<proteinExistence type="predicted"/>
<evidence type="ECO:0000256" key="1">
    <source>
        <dbReference type="SAM" id="Phobius"/>
    </source>
</evidence>
<keyword evidence="1" id="KW-0472">Membrane</keyword>
<gene>
    <name evidence="2" type="ORF">ACFOES_07535</name>
</gene>
<comment type="caution">
    <text evidence="2">The sequence shown here is derived from an EMBL/GenBank/DDBJ whole genome shotgun (WGS) entry which is preliminary data.</text>
</comment>
<name>A0ABV7AFJ5_9RHOB</name>
<feature type="transmembrane region" description="Helical" evidence="1">
    <location>
        <begin position="31"/>
        <end position="52"/>
    </location>
</feature>